<proteinExistence type="predicted"/>
<organism evidence="1 2">
    <name type="scientific">Vallitalea guaymasensis</name>
    <dbReference type="NCBI Taxonomy" id="1185412"/>
    <lineage>
        <taxon>Bacteria</taxon>
        <taxon>Bacillati</taxon>
        <taxon>Bacillota</taxon>
        <taxon>Clostridia</taxon>
        <taxon>Lachnospirales</taxon>
        <taxon>Vallitaleaceae</taxon>
        <taxon>Vallitalea</taxon>
    </lineage>
</organism>
<keyword evidence="2" id="KW-1185">Reference proteome</keyword>
<dbReference type="KEGG" id="vgu:HYG85_06370"/>
<dbReference type="InterPro" id="IPR027417">
    <property type="entry name" value="P-loop_NTPase"/>
</dbReference>
<sequence length="170" mass="20363">MERIWITGSSGSGKTTLANIVGKKLNIPIHYNDKIFWERNWKIRSTEKQIVMTKSITEKRKWIYEGNRFADCKEDGRFNCCDTIIYLKVNRFICLYRFIRRYFKYKGSVRPDISEGCIEKIDINIVKYILFDYPKKDKRRQKLFNESMDMGKNVIILKGKKGIKKWIELL</sequence>
<dbReference type="InterPro" id="IPR052922">
    <property type="entry name" value="Cytidylate_Kinase-2"/>
</dbReference>
<evidence type="ECO:0000313" key="2">
    <source>
        <dbReference type="Proteomes" id="UP000677305"/>
    </source>
</evidence>
<evidence type="ECO:0000313" key="1">
    <source>
        <dbReference type="EMBL" id="QUH28564.1"/>
    </source>
</evidence>
<dbReference type="PANTHER" id="PTHR37816:SF3">
    <property type="entry name" value="MODULATES DNA TOPOLOGY"/>
    <property type="match status" value="1"/>
</dbReference>
<protein>
    <submittedName>
        <fullName evidence="1">Uncharacterized protein</fullName>
    </submittedName>
</protein>
<dbReference type="RefSeq" id="WP_212692791.1">
    <property type="nucleotide sequence ID" value="NZ_CP058561.1"/>
</dbReference>
<gene>
    <name evidence="1" type="ORF">HYG85_06370</name>
</gene>
<dbReference type="EMBL" id="CP058561">
    <property type="protein sequence ID" value="QUH28564.1"/>
    <property type="molecule type" value="Genomic_DNA"/>
</dbReference>
<dbReference type="AlphaFoldDB" id="A0A8J8M913"/>
<dbReference type="Proteomes" id="UP000677305">
    <property type="component" value="Chromosome"/>
</dbReference>
<reference evidence="1 2" key="1">
    <citation type="submission" date="2020-07" db="EMBL/GenBank/DDBJ databases">
        <title>Vallitalea guaymasensis genome.</title>
        <authorList>
            <person name="Postec A."/>
        </authorList>
    </citation>
    <scope>NUCLEOTIDE SEQUENCE [LARGE SCALE GENOMIC DNA]</scope>
    <source>
        <strain evidence="1 2">Ra1766G1</strain>
    </source>
</reference>
<dbReference type="PANTHER" id="PTHR37816">
    <property type="entry name" value="YALI0E33011P"/>
    <property type="match status" value="1"/>
</dbReference>
<dbReference type="Gene3D" id="3.40.50.300">
    <property type="entry name" value="P-loop containing nucleotide triphosphate hydrolases"/>
    <property type="match status" value="1"/>
</dbReference>
<name>A0A8J8M913_9FIRM</name>
<accession>A0A8J8M913</accession>
<dbReference type="SUPFAM" id="SSF52540">
    <property type="entry name" value="P-loop containing nucleoside triphosphate hydrolases"/>
    <property type="match status" value="1"/>
</dbReference>